<keyword evidence="8 15" id="KW-0862">Zinc</keyword>
<evidence type="ECO:0000256" key="12">
    <source>
        <dbReference type="ARBA" id="ARBA00023268"/>
    </source>
</evidence>
<gene>
    <name evidence="15" type="primary">mutM</name>
    <name evidence="15" type="synonym">fpg</name>
    <name evidence="18" type="ORF">A2V47_02450</name>
</gene>
<dbReference type="EC" id="3.2.2.23" evidence="15"/>
<dbReference type="Pfam" id="PF01149">
    <property type="entry name" value="Fapy_DNA_glyco"/>
    <property type="match status" value="1"/>
</dbReference>
<keyword evidence="7 15" id="KW-0378">Hydrolase</keyword>
<dbReference type="GO" id="GO:0008270">
    <property type="term" value="F:zinc ion binding"/>
    <property type="evidence" value="ECO:0007669"/>
    <property type="project" value="UniProtKB-UniRule"/>
</dbReference>
<dbReference type="GO" id="GO:0140078">
    <property type="term" value="F:class I DNA-(apurinic or apyrimidinic site) endonuclease activity"/>
    <property type="evidence" value="ECO:0007669"/>
    <property type="project" value="UniProtKB-EC"/>
</dbReference>
<dbReference type="InterPro" id="IPR015887">
    <property type="entry name" value="DNA_glyclase_Znf_dom_DNA_BS"/>
</dbReference>
<feature type="active site" description="Proton donor; for beta-elimination activity" evidence="15">
    <location>
        <position position="59"/>
    </location>
</feature>
<evidence type="ECO:0000256" key="14">
    <source>
        <dbReference type="ARBA" id="ARBA00044632"/>
    </source>
</evidence>
<dbReference type="NCBIfam" id="NF002211">
    <property type="entry name" value="PRK01103.1"/>
    <property type="match status" value="1"/>
</dbReference>
<dbReference type="PROSITE" id="PS01242">
    <property type="entry name" value="ZF_FPG_1"/>
    <property type="match status" value="1"/>
</dbReference>
<dbReference type="InterPro" id="IPR020629">
    <property type="entry name" value="FPG_Glyclase"/>
</dbReference>
<protein>
    <recommendedName>
        <fullName evidence="15">Formamidopyrimidine-DNA glycosylase</fullName>
        <shortName evidence="15">Fapy-DNA glycosylase</shortName>
        <ecNumber evidence="15">3.2.2.23</ecNumber>
    </recommendedName>
    <alternativeName>
        <fullName evidence="15">DNA-(apurinic or apyrimidinic site) lyase MutM</fullName>
        <shortName evidence="15">AP lyase MutM</shortName>
        <ecNumber evidence="15">4.2.99.18</ecNumber>
    </alternativeName>
</protein>
<dbReference type="GO" id="GO:0034039">
    <property type="term" value="F:8-oxo-7,8-dihydroguanine DNA N-glycosylase activity"/>
    <property type="evidence" value="ECO:0007669"/>
    <property type="project" value="TreeGrafter"/>
</dbReference>
<evidence type="ECO:0000313" key="18">
    <source>
        <dbReference type="EMBL" id="OGD13861.1"/>
    </source>
</evidence>
<comment type="function">
    <text evidence="15">Involved in base excision repair of DNA damaged by oxidation or by mutagenic agents. Acts as DNA glycosylase that recognizes and removes damaged bases. Has a preference for oxidized purines, such as 7,8-dihydro-8-oxoguanine (8-oxoG). Has AP (apurinic/apyrimidinic) lyase activity and introduces nicks in the DNA strand. Cleaves the DNA backbone by beta-delta elimination to generate a single-strand break at the site of the removed base with both 3'- and 5'-phosphates.</text>
</comment>
<dbReference type="SMART" id="SM01232">
    <property type="entry name" value="H2TH"/>
    <property type="match status" value="1"/>
</dbReference>
<evidence type="ECO:0000256" key="10">
    <source>
        <dbReference type="ARBA" id="ARBA00023204"/>
    </source>
</evidence>
<dbReference type="Gene3D" id="3.20.190.10">
    <property type="entry name" value="MutM-like, N-terminal"/>
    <property type="match status" value="1"/>
</dbReference>
<comment type="caution">
    <text evidence="18">The sequence shown here is derived from an EMBL/GenBank/DDBJ whole genome shotgun (WGS) entry which is preliminary data.</text>
</comment>
<keyword evidence="5 15" id="KW-0227">DNA damage</keyword>
<keyword evidence="12 15" id="KW-0511">Multifunctional enzyme</keyword>
<evidence type="ECO:0000256" key="3">
    <source>
        <dbReference type="ARBA" id="ARBA00011245"/>
    </source>
</evidence>
<evidence type="ECO:0000256" key="9">
    <source>
        <dbReference type="ARBA" id="ARBA00023125"/>
    </source>
</evidence>
<feature type="binding site" evidence="15">
    <location>
        <position position="159"/>
    </location>
    <ligand>
        <name>DNA</name>
        <dbReference type="ChEBI" id="CHEBI:16991"/>
    </ligand>
</feature>
<dbReference type="Gene3D" id="1.10.8.50">
    <property type="match status" value="1"/>
</dbReference>
<feature type="binding site" evidence="15">
    <location>
        <position position="98"/>
    </location>
    <ligand>
        <name>DNA</name>
        <dbReference type="ChEBI" id="CHEBI:16991"/>
    </ligand>
</feature>
<comment type="subunit">
    <text evidence="3 15">Monomer.</text>
</comment>
<dbReference type="SUPFAM" id="SSF57716">
    <property type="entry name" value="Glucocorticoid receptor-like (DNA-binding domain)"/>
    <property type="match status" value="1"/>
</dbReference>
<evidence type="ECO:0000256" key="6">
    <source>
        <dbReference type="ARBA" id="ARBA00022771"/>
    </source>
</evidence>
<evidence type="ECO:0000256" key="7">
    <source>
        <dbReference type="ARBA" id="ARBA00022801"/>
    </source>
</evidence>
<dbReference type="Pfam" id="PF06827">
    <property type="entry name" value="zf-FPG_IleRS"/>
    <property type="match status" value="1"/>
</dbReference>
<comment type="catalytic activity">
    <reaction evidence="1 15">
        <text>Hydrolysis of DNA containing ring-opened 7-methylguanine residues, releasing 2,6-diamino-4-hydroxy-5-(N-methyl)formamidopyrimidine.</text>
        <dbReference type="EC" id="3.2.2.23"/>
    </reaction>
</comment>
<keyword evidence="6 15" id="KW-0863">Zinc-finger</keyword>
<feature type="active site" description="Proton donor; for delta-elimination activity" evidence="15">
    <location>
        <position position="270"/>
    </location>
</feature>
<feature type="active site" description="Proton donor" evidence="15">
    <location>
        <position position="3"/>
    </location>
</feature>
<dbReference type="InterPro" id="IPR010979">
    <property type="entry name" value="Ribosomal_uS13-like_H2TH"/>
</dbReference>
<comment type="similarity">
    <text evidence="2 15">Belongs to the FPG family.</text>
</comment>
<dbReference type="Proteomes" id="UP000177701">
    <property type="component" value="Unassembled WGS sequence"/>
</dbReference>
<dbReference type="FunFam" id="1.10.8.50:FF:000003">
    <property type="entry name" value="Formamidopyrimidine-DNA glycosylase"/>
    <property type="match status" value="1"/>
</dbReference>
<evidence type="ECO:0000256" key="2">
    <source>
        <dbReference type="ARBA" id="ARBA00009409"/>
    </source>
</evidence>
<dbReference type="SUPFAM" id="SSF81624">
    <property type="entry name" value="N-terminal domain of MutM-like DNA repair proteins"/>
    <property type="match status" value="1"/>
</dbReference>
<dbReference type="PROSITE" id="PS51066">
    <property type="entry name" value="ZF_FPG_2"/>
    <property type="match status" value="1"/>
</dbReference>
<feature type="active site" description="Schiff-base intermediate with DNA" evidence="15">
    <location>
        <position position="2"/>
    </location>
</feature>
<dbReference type="EMBL" id="MEYH01000098">
    <property type="protein sequence ID" value="OGD13861.1"/>
    <property type="molecule type" value="Genomic_DNA"/>
</dbReference>
<evidence type="ECO:0000256" key="5">
    <source>
        <dbReference type="ARBA" id="ARBA00022763"/>
    </source>
</evidence>
<evidence type="ECO:0000313" key="19">
    <source>
        <dbReference type="Proteomes" id="UP000177701"/>
    </source>
</evidence>
<feature type="domain" description="Formamidopyrimidine-DNA glycosylase catalytic" evidence="17">
    <location>
        <begin position="2"/>
        <end position="120"/>
    </location>
</feature>
<dbReference type="InterPro" id="IPR000214">
    <property type="entry name" value="Znf_DNA_glyclase/AP_lyase"/>
</dbReference>
<dbReference type="STRING" id="1797291.A2V47_02450"/>
<dbReference type="InterPro" id="IPR035937">
    <property type="entry name" value="FPG_N"/>
</dbReference>
<dbReference type="PANTHER" id="PTHR22993:SF9">
    <property type="entry name" value="FORMAMIDOPYRIMIDINE-DNA GLYCOSYLASE"/>
    <property type="match status" value="1"/>
</dbReference>
<evidence type="ECO:0000256" key="13">
    <source>
        <dbReference type="ARBA" id="ARBA00023295"/>
    </source>
</evidence>
<dbReference type="NCBIfam" id="TIGR00577">
    <property type="entry name" value="fpg"/>
    <property type="match status" value="1"/>
</dbReference>
<comment type="catalytic activity">
    <reaction evidence="14 15">
        <text>2'-deoxyribonucleotide-(2'-deoxyribose 5'-phosphate)-2'-deoxyribonucleotide-DNA = a 3'-end 2'-deoxyribonucleotide-(2,3-dehydro-2,3-deoxyribose 5'-phosphate)-DNA + a 5'-end 5'-phospho-2'-deoxyribonucleoside-DNA + H(+)</text>
        <dbReference type="Rhea" id="RHEA:66592"/>
        <dbReference type="Rhea" id="RHEA-COMP:13180"/>
        <dbReference type="Rhea" id="RHEA-COMP:16897"/>
        <dbReference type="Rhea" id="RHEA-COMP:17067"/>
        <dbReference type="ChEBI" id="CHEBI:15378"/>
        <dbReference type="ChEBI" id="CHEBI:136412"/>
        <dbReference type="ChEBI" id="CHEBI:157695"/>
        <dbReference type="ChEBI" id="CHEBI:167181"/>
        <dbReference type="EC" id="4.2.99.18"/>
    </reaction>
</comment>
<accession>A0A1F5A5N8</accession>
<dbReference type="PROSITE" id="PS51068">
    <property type="entry name" value="FPG_CAT"/>
    <property type="match status" value="1"/>
</dbReference>
<keyword evidence="9 15" id="KW-0238">DNA-binding</keyword>
<dbReference type="GO" id="GO:0003684">
    <property type="term" value="F:damaged DNA binding"/>
    <property type="evidence" value="ECO:0007669"/>
    <property type="project" value="InterPro"/>
</dbReference>
<evidence type="ECO:0000256" key="15">
    <source>
        <dbReference type="HAMAP-Rule" id="MF_00103"/>
    </source>
</evidence>
<evidence type="ECO:0000259" key="16">
    <source>
        <dbReference type="PROSITE" id="PS51066"/>
    </source>
</evidence>
<evidence type="ECO:0000256" key="1">
    <source>
        <dbReference type="ARBA" id="ARBA00001668"/>
    </source>
</evidence>
<evidence type="ECO:0000256" key="11">
    <source>
        <dbReference type="ARBA" id="ARBA00023239"/>
    </source>
</evidence>
<evidence type="ECO:0000256" key="8">
    <source>
        <dbReference type="ARBA" id="ARBA00022833"/>
    </source>
</evidence>
<dbReference type="AlphaFoldDB" id="A0A1F5A5N8"/>
<evidence type="ECO:0000259" key="17">
    <source>
        <dbReference type="PROSITE" id="PS51068"/>
    </source>
</evidence>
<keyword evidence="13 15" id="KW-0326">Glycosidase</keyword>
<evidence type="ECO:0000256" key="4">
    <source>
        <dbReference type="ARBA" id="ARBA00022723"/>
    </source>
</evidence>
<dbReference type="CDD" id="cd08966">
    <property type="entry name" value="EcFpg-like_N"/>
    <property type="match status" value="1"/>
</dbReference>
<dbReference type="Pfam" id="PF06831">
    <property type="entry name" value="H2TH"/>
    <property type="match status" value="1"/>
</dbReference>
<dbReference type="PANTHER" id="PTHR22993">
    <property type="entry name" value="FORMAMIDOPYRIMIDINE-DNA GLYCOSYLASE"/>
    <property type="match status" value="1"/>
</dbReference>
<comment type="cofactor">
    <cofactor evidence="15">
        <name>Zn(2+)</name>
        <dbReference type="ChEBI" id="CHEBI:29105"/>
    </cofactor>
    <text evidence="15">Binds 1 zinc ion per subunit.</text>
</comment>
<proteinExistence type="inferred from homology"/>
<dbReference type="SMART" id="SM00898">
    <property type="entry name" value="Fapy_DNA_glyco"/>
    <property type="match status" value="1"/>
</dbReference>
<feature type="binding site" evidence="15">
    <location>
        <position position="117"/>
    </location>
    <ligand>
        <name>DNA</name>
        <dbReference type="ChEBI" id="CHEBI:16991"/>
    </ligand>
</feature>
<dbReference type="InterPro" id="IPR015886">
    <property type="entry name" value="H2TH_FPG"/>
</dbReference>
<keyword evidence="11 15" id="KW-0456">Lyase</keyword>
<keyword evidence="10 15" id="KW-0234">DNA repair</keyword>
<dbReference type="InterPro" id="IPR010663">
    <property type="entry name" value="Znf_FPG/IleRS"/>
</dbReference>
<sequence>MPELPEVETIKIGLQKKIKDKQIKDIIVNICKIIKKPSLEEFITKIKDKKIKGIDRRGKYIIIYLDSEDKLVVHLGMTGLLIYPYDNKITEKEINPKHNHLIFTFTDNTQLVFNDVRRFGKIFLVSNIDDVESIAKLGVEPLESYFTEEIFIQVLNKKKNCKIKSFLMKQEFITGLGNIYANEVLYRSNIHPLRIISSLNKKEVRNLHQQIKLVLVEAVKLRGSTVADEAYRDTDGEKGKFAEKLQVYAQKGEPCLKCGRSIEVVRIEGRSSFICPKCQKL</sequence>
<dbReference type="InterPro" id="IPR012319">
    <property type="entry name" value="FPG_cat"/>
</dbReference>
<dbReference type="SUPFAM" id="SSF46946">
    <property type="entry name" value="S13-like H2TH domain"/>
    <property type="match status" value="1"/>
</dbReference>
<dbReference type="GO" id="GO:0006284">
    <property type="term" value="P:base-excision repair"/>
    <property type="evidence" value="ECO:0007669"/>
    <property type="project" value="InterPro"/>
</dbReference>
<feature type="domain" description="FPG-type" evidence="16">
    <location>
        <begin position="246"/>
        <end position="280"/>
    </location>
</feature>
<dbReference type="EC" id="4.2.99.18" evidence="15"/>
<keyword evidence="4 15" id="KW-0479">Metal-binding</keyword>
<reference evidence="18 19" key="1">
    <citation type="journal article" date="2016" name="Nat. Commun.">
        <title>Thousands of microbial genomes shed light on interconnected biogeochemical processes in an aquifer system.</title>
        <authorList>
            <person name="Anantharaman K."/>
            <person name="Brown C.T."/>
            <person name="Hug L.A."/>
            <person name="Sharon I."/>
            <person name="Castelle C.J."/>
            <person name="Probst A.J."/>
            <person name="Thomas B.C."/>
            <person name="Singh A."/>
            <person name="Wilkins M.J."/>
            <person name="Karaoz U."/>
            <person name="Brodie E.L."/>
            <person name="Williams K.H."/>
            <person name="Hubbard S.S."/>
            <person name="Banfield J.F."/>
        </authorList>
    </citation>
    <scope>NUCLEOTIDE SEQUENCE [LARGE SCALE GENOMIC DNA]</scope>
</reference>
<name>A0A1F5A5N8_9BACT</name>
<organism evidence="18 19">
    <name type="scientific">Candidatus Sediminicultor quintus</name>
    <dbReference type="NCBI Taxonomy" id="1797291"/>
    <lineage>
        <taxon>Bacteria</taxon>
        <taxon>Pseudomonadati</taxon>
        <taxon>Atribacterota</taxon>
        <taxon>Candidatus Phoenicimicrobiia</taxon>
        <taxon>Candidatus Pheonicimicrobiales</taxon>
        <taxon>Candidatus Phoenicimicrobiaceae</taxon>
        <taxon>Candidatus Sediminicultor</taxon>
    </lineage>
</organism>
<dbReference type="HAMAP" id="MF_00103">
    <property type="entry name" value="Fapy_DNA_glycosyl"/>
    <property type="match status" value="1"/>
</dbReference>